<dbReference type="GO" id="GO:0004519">
    <property type="term" value="F:endonuclease activity"/>
    <property type="evidence" value="ECO:0007669"/>
    <property type="project" value="InterPro"/>
</dbReference>
<accession>A0A1F6C3E2</accession>
<keyword evidence="1 3" id="KW-0547">Nucleotide-binding</keyword>
<dbReference type="InterPro" id="IPR005144">
    <property type="entry name" value="ATP-cone_dom"/>
</dbReference>
<dbReference type="SUPFAM" id="SSF52980">
    <property type="entry name" value="Restriction endonuclease-like"/>
    <property type="match status" value="1"/>
</dbReference>
<dbReference type="Gene3D" id="3.40.1350.10">
    <property type="match status" value="1"/>
</dbReference>
<dbReference type="EMBL" id="MFKM01000017">
    <property type="protein sequence ID" value="OGG43317.1"/>
    <property type="molecule type" value="Genomic_DNA"/>
</dbReference>
<dbReference type="Pfam" id="PF04471">
    <property type="entry name" value="Mrr_cat"/>
    <property type="match status" value="1"/>
</dbReference>
<dbReference type="InterPro" id="IPR011856">
    <property type="entry name" value="tRNA_endonuc-like_dom_sf"/>
</dbReference>
<dbReference type="InterPro" id="IPR007560">
    <property type="entry name" value="Restrct_endonuc_IV_Mrr"/>
</dbReference>
<comment type="caution">
    <text evidence="5">The sequence shown here is derived from an EMBL/GenBank/DDBJ whole genome shotgun (WGS) entry which is preliminary data.</text>
</comment>
<dbReference type="PROSITE" id="PS51161">
    <property type="entry name" value="ATP_CONE"/>
    <property type="match status" value="1"/>
</dbReference>
<evidence type="ECO:0000313" key="5">
    <source>
        <dbReference type="EMBL" id="OGG43317.1"/>
    </source>
</evidence>
<feature type="domain" description="ATP-cone" evidence="4">
    <location>
        <begin position="5"/>
        <end position="86"/>
    </location>
</feature>
<dbReference type="GO" id="GO:0009307">
    <property type="term" value="P:DNA restriction-modification system"/>
    <property type="evidence" value="ECO:0007669"/>
    <property type="project" value="InterPro"/>
</dbReference>
<dbReference type="GO" id="GO:0005524">
    <property type="term" value="F:ATP binding"/>
    <property type="evidence" value="ECO:0007669"/>
    <property type="project" value="UniProtKB-UniRule"/>
</dbReference>
<protein>
    <submittedName>
        <fullName evidence="5">ATPase</fullName>
    </submittedName>
</protein>
<evidence type="ECO:0000256" key="1">
    <source>
        <dbReference type="ARBA" id="ARBA00022741"/>
    </source>
</evidence>
<dbReference type="AlphaFoldDB" id="A0A1F6C3E2"/>
<dbReference type="GO" id="GO:0003677">
    <property type="term" value="F:DNA binding"/>
    <property type="evidence" value="ECO:0007669"/>
    <property type="project" value="InterPro"/>
</dbReference>
<sequence length="280" mass="31432">MKKEIFITKASGEKELFSDSKLRHSLERTKAPSGVIGKIIDRVRSEVKNGTKTAEIYRYALSLLHEQDRVTAGRYALKRAVMELGPSGHPFEKLVGELLKTEGFAVQVGKIIRGACVSHEIDVIAEKGNRRVMVECKFHNQPGTKSDVKVALYVQARFEDIQKQWQTQPEPGREFHEVWLVTNTKLTSDAIQYASCAGIKAIGWNYPPNNGLQNLIESAGLHPLTCLTTLSNNHKQLLLDKGLVLCKEILKNKNLLREIGLNESKIKPIEQEIGNLRKLV</sequence>
<keyword evidence="2 3" id="KW-0067">ATP-binding</keyword>
<dbReference type="InterPro" id="IPR011335">
    <property type="entry name" value="Restrct_endonuc-II-like"/>
</dbReference>
<gene>
    <name evidence="5" type="ORF">A3G50_01435</name>
</gene>
<dbReference type="Proteomes" id="UP000176633">
    <property type="component" value="Unassembled WGS sequence"/>
</dbReference>
<evidence type="ECO:0000313" key="6">
    <source>
        <dbReference type="Proteomes" id="UP000176633"/>
    </source>
</evidence>
<evidence type="ECO:0000256" key="2">
    <source>
        <dbReference type="ARBA" id="ARBA00022840"/>
    </source>
</evidence>
<evidence type="ECO:0000256" key="3">
    <source>
        <dbReference type="PROSITE-ProRule" id="PRU00492"/>
    </source>
</evidence>
<reference evidence="5 6" key="1">
    <citation type="journal article" date="2016" name="Nat. Commun.">
        <title>Thousands of microbial genomes shed light on interconnected biogeochemical processes in an aquifer system.</title>
        <authorList>
            <person name="Anantharaman K."/>
            <person name="Brown C.T."/>
            <person name="Hug L.A."/>
            <person name="Sharon I."/>
            <person name="Castelle C.J."/>
            <person name="Probst A.J."/>
            <person name="Thomas B.C."/>
            <person name="Singh A."/>
            <person name="Wilkins M.J."/>
            <person name="Karaoz U."/>
            <person name="Brodie E.L."/>
            <person name="Williams K.H."/>
            <person name="Hubbard S.S."/>
            <person name="Banfield J.F."/>
        </authorList>
    </citation>
    <scope>NUCLEOTIDE SEQUENCE [LARGE SCALE GENOMIC DNA]</scope>
</reference>
<dbReference type="CDD" id="cd22308">
    <property type="entry name" value="Af1548-like"/>
    <property type="match status" value="1"/>
</dbReference>
<organism evidence="5 6">
    <name type="scientific">Candidatus Jorgensenbacteria bacterium RIFCSPLOWO2_12_FULL_42_11</name>
    <dbReference type="NCBI Taxonomy" id="1798473"/>
    <lineage>
        <taxon>Bacteria</taxon>
        <taxon>Candidatus Joergenseniibacteriota</taxon>
    </lineage>
</organism>
<proteinExistence type="predicted"/>
<name>A0A1F6C3E2_9BACT</name>
<evidence type="ECO:0000259" key="4">
    <source>
        <dbReference type="PROSITE" id="PS51161"/>
    </source>
</evidence>
<dbReference type="STRING" id="1798473.A3G50_01435"/>